<dbReference type="EMBL" id="AP025943">
    <property type="protein sequence ID" value="BDL44635.1"/>
    <property type="molecule type" value="Genomic_DNA"/>
</dbReference>
<feature type="compositionally biased region" description="Basic and acidic residues" evidence="1">
    <location>
        <begin position="33"/>
        <end position="42"/>
    </location>
</feature>
<dbReference type="SUPFAM" id="SSF74653">
    <property type="entry name" value="TolA/TonB C-terminal domain"/>
    <property type="match status" value="1"/>
</dbReference>
<proteinExistence type="predicted"/>
<evidence type="ECO:0000313" key="3">
    <source>
        <dbReference type="Proteomes" id="UP001062263"/>
    </source>
</evidence>
<sequence>MLAGTYLVPEEWLSSPRPAEARRQVVVTARMVRKVEPEKEGNRQASQERLPSVVKTSEEQESATRPETPRFQSNRNTRREGGRKDPDSSRDMPAQDGEERENGEIVLFDQERQDGDMSHERDGNKDADPGASASMPFQPLDPSSPPPGHPDAPNLSPNATGSPSAAGEEGLARQDRTPAREHVMQLPHAVTLPRPGRPEEPDALKELAKSIARGADRSPLDLPDLQLPPNARPPQKQPLYDPMFNAENQPGFKTHERKTKLTGKFSFGRRPTLDVEATPLGRYQMIVYRAIGEQWYRQCDLNRDLIVAGTVRIRILIAKNGNVTSMRQTSRVGASEVQKSFTFLAIKLAKLPAMPPEVRNELVGETLEMYFDFNF</sequence>
<feature type="compositionally biased region" description="Basic and acidic residues" evidence="1">
    <location>
        <begin position="109"/>
        <end position="128"/>
    </location>
</feature>
<evidence type="ECO:0000313" key="2">
    <source>
        <dbReference type="EMBL" id="BDL44635.1"/>
    </source>
</evidence>
<reference evidence="2" key="1">
    <citation type="submission" date="2022-06" db="EMBL/GenBank/DDBJ databases">
        <title>Akkermansia biwalacus sp. nov., an anaerobic mucin-degrading bacterium isolated from human intestine.</title>
        <authorList>
            <person name="Kobayashi Y."/>
            <person name="Inoue S."/>
            <person name="Kawahara T."/>
            <person name="Kohda N."/>
        </authorList>
    </citation>
    <scope>NUCLEOTIDE SEQUENCE</scope>
    <source>
        <strain evidence="2">WON2089</strain>
    </source>
</reference>
<name>A0ABN6QJ62_9BACT</name>
<protein>
    <recommendedName>
        <fullName evidence="4">TonB C-terminal domain-containing protein</fullName>
    </recommendedName>
</protein>
<keyword evidence="3" id="KW-1185">Reference proteome</keyword>
<evidence type="ECO:0000256" key="1">
    <source>
        <dbReference type="SAM" id="MobiDB-lite"/>
    </source>
</evidence>
<gene>
    <name evidence="2" type="ORF">Abiwalacus_22090</name>
</gene>
<feature type="region of interest" description="Disordered" evidence="1">
    <location>
        <begin position="1"/>
        <end position="176"/>
    </location>
</feature>
<dbReference type="Proteomes" id="UP001062263">
    <property type="component" value="Chromosome"/>
</dbReference>
<evidence type="ECO:0008006" key="4">
    <source>
        <dbReference type="Google" id="ProtNLM"/>
    </source>
</evidence>
<feature type="compositionally biased region" description="Basic and acidic residues" evidence="1">
    <location>
        <begin position="77"/>
        <end position="90"/>
    </location>
</feature>
<feature type="compositionally biased region" description="Basic and acidic residues" evidence="1">
    <location>
        <begin position="56"/>
        <end position="68"/>
    </location>
</feature>
<accession>A0ABN6QJ62</accession>
<organism evidence="2 3">
    <name type="scientific">Akkermansia biwaensis</name>
    <dbReference type="NCBI Taxonomy" id="2946555"/>
    <lineage>
        <taxon>Bacteria</taxon>
        <taxon>Pseudomonadati</taxon>
        <taxon>Verrucomicrobiota</taxon>
        <taxon>Verrucomicrobiia</taxon>
        <taxon>Verrucomicrobiales</taxon>
        <taxon>Akkermansiaceae</taxon>
        <taxon>Akkermansia</taxon>
    </lineage>
</organism>